<reference evidence="1 2" key="2">
    <citation type="journal article" date="2022" name="Mol. Ecol. Resour.">
        <title>The genomes of chicory, endive, great burdock and yacon provide insights into Asteraceae paleo-polyploidization history and plant inulin production.</title>
        <authorList>
            <person name="Fan W."/>
            <person name="Wang S."/>
            <person name="Wang H."/>
            <person name="Wang A."/>
            <person name="Jiang F."/>
            <person name="Liu H."/>
            <person name="Zhao H."/>
            <person name="Xu D."/>
            <person name="Zhang Y."/>
        </authorList>
    </citation>
    <scope>NUCLEOTIDE SEQUENCE [LARGE SCALE GENOMIC DNA]</scope>
    <source>
        <strain evidence="2">cv. Yunnan</strain>
        <tissue evidence="1">Leaves</tissue>
    </source>
</reference>
<organism evidence="1 2">
    <name type="scientific">Smallanthus sonchifolius</name>
    <dbReference type="NCBI Taxonomy" id="185202"/>
    <lineage>
        <taxon>Eukaryota</taxon>
        <taxon>Viridiplantae</taxon>
        <taxon>Streptophyta</taxon>
        <taxon>Embryophyta</taxon>
        <taxon>Tracheophyta</taxon>
        <taxon>Spermatophyta</taxon>
        <taxon>Magnoliopsida</taxon>
        <taxon>eudicotyledons</taxon>
        <taxon>Gunneridae</taxon>
        <taxon>Pentapetalae</taxon>
        <taxon>asterids</taxon>
        <taxon>campanulids</taxon>
        <taxon>Asterales</taxon>
        <taxon>Asteraceae</taxon>
        <taxon>Asteroideae</taxon>
        <taxon>Heliantheae alliance</taxon>
        <taxon>Millerieae</taxon>
        <taxon>Smallanthus</taxon>
    </lineage>
</organism>
<evidence type="ECO:0000313" key="1">
    <source>
        <dbReference type="EMBL" id="KAI3741719.1"/>
    </source>
</evidence>
<comment type="caution">
    <text evidence="1">The sequence shown here is derived from an EMBL/GenBank/DDBJ whole genome shotgun (WGS) entry which is preliminary data.</text>
</comment>
<name>A0ACB9D557_9ASTR</name>
<sequence length="154" mass="16968">MLDRWGLGGSGYKVTKNLHATCEVQLPGWIDRMPRWTSTNSGWIGYVAVCNDDKEIGRLGCRDVGIAYRGTATCLEWIKNLSATLTSLSNDVAPEKKSFGASLATLTAYDITSTFKHCPIVTVVSFGPFPITAREMRDPYPPNRERNGCDHKGP</sequence>
<evidence type="ECO:0000313" key="2">
    <source>
        <dbReference type="Proteomes" id="UP001056120"/>
    </source>
</evidence>
<dbReference type="EMBL" id="CM042037">
    <property type="protein sequence ID" value="KAI3741719.1"/>
    <property type="molecule type" value="Genomic_DNA"/>
</dbReference>
<dbReference type="Proteomes" id="UP001056120">
    <property type="component" value="Linkage Group LG20"/>
</dbReference>
<accession>A0ACB9D557</accession>
<protein>
    <submittedName>
        <fullName evidence="1">Uncharacterized protein</fullName>
    </submittedName>
</protein>
<gene>
    <name evidence="1" type="ORF">L1987_59393</name>
</gene>
<reference evidence="2" key="1">
    <citation type="journal article" date="2022" name="Mol. Ecol. Resour.">
        <title>The genomes of chicory, endive, great burdock and yacon provide insights into Asteraceae palaeo-polyploidization history and plant inulin production.</title>
        <authorList>
            <person name="Fan W."/>
            <person name="Wang S."/>
            <person name="Wang H."/>
            <person name="Wang A."/>
            <person name="Jiang F."/>
            <person name="Liu H."/>
            <person name="Zhao H."/>
            <person name="Xu D."/>
            <person name="Zhang Y."/>
        </authorList>
    </citation>
    <scope>NUCLEOTIDE SEQUENCE [LARGE SCALE GENOMIC DNA]</scope>
    <source>
        <strain evidence="2">cv. Yunnan</strain>
    </source>
</reference>
<proteinExistence type="predicted"/>
<keyword evidence="2" id="KW-1185">Reference proteome</keyword>